<evidence type="ECO:0000256" key="3">
    <source>
        <dbReference type="ARBA" id="ARBA00011523"/>
    </source>
</evidence>
<evidence type="ECO:0000256" key="1">
    <source>
        <dbReference type="ARBA" id="ARBA00004604"/>
    </source>
</evidence>
<comment type="subcellular location">
    <subcellularLocation>
        <location evidence="1">Nucleus</location>
        <location evidence="1">Nucleolus</location>
    </subcellularLocation>
</comment>
<dbReference type="STRING" id="984485.A0A1E4RDY4"/>
<keyword evidence="9" id="KW-1185">Reference proteome</keyword>
<dbReference type="RefSeq" id="XP_020074503.1">
    <property type="nucleotide sequence ID" value="XM_020219399.1"/>
</dbReference>
<evidence type="ECO:0000313" key="9">
    <source>
        <dbReference type="Proteomes" id="UP000095085"/>
    </source>
</evidence>
<dbReference type="GO" id="GO:0030688">
    <property type="term" value="C:preribosome, small subunit precursor"/>
    <property type="evidence" value="ECO:0007669"/>
    <property type="project" value="InterPro"/>
</dbReference>
<accession>A0A1E4RDY4</accession>
<comment type="similarity">
    <text evidence="2">Belongs to the SLX9 family.</text>
</comment>
<proteinExistence type="inferred from homology"/>
<evidence type="ECO:0000256" key="2">
    <source>
        <dbReference type="ARBA" id="ARBA00011022"/>
    </source>
</evidence>
<name>A0A1E4RDY4_9ASCO</name>
<evidence type="ECO:0000256" key="6">
    <source>
        <dbReference type="ARBA" id="ARBA00025083"/>
    </source>
</evidence>
<comment type="subunit">
    <text evidence="3">Interacts with the 35S, 23S and 20S pre-rRNAs and with the U3 snoRNA.</text>
</comment>
<dbReference type="GO" id="GO:0030686">
    <property type="term" value="C:90S preribosome"/>
    <property type="evidence" value="ECO:0007669"/>
    <property type="project" value="InterPro"/>
</dbReference>
<feature type="compositionally biased region" description="Basic and acidic residues" evidence="7">
    <location>
        <begin position="90"/>
        <end position="99"/>
    </location>
</feature>
<dbReference type="EMBL" id="KV454544">
    <property type="protein sequence ID" value="ODV65436.1"/>
    <property type="molecule type" value="Genomic_DNA"/>
</dbReference>
<evidence type="ECO:0000256" key="5">
    <source>
        <dbReference type="ARBA" id="ARBA00023242"/>
    </source>
</evidence>
<comment type="function">
    <text evidence="6">Involved in ribosome biogenesis. Required for normal pre-rRNA processing in internal transcribed spacer 1 (ITS1). May be involved in the movements of the replication forks.</text>
</comment>
<dbReference type="AlphaFoldDB" id="A0A1E4RDY4"/>
<evidence type="ECO:0000313" key="8">
    <source>
        <dbReference type="EMBL" id="ODV65436.1"/>
    </source>
</evidence>
<protein>
    <recommendedName>
        <fullName evidence="4">Ribosome biogenesis protein SLX9</fullName>
    </recommendedName>
</protein>
<evidence type="ECO:0000256" key="4">
    <source>
        <dbReference type="ARBA" id="ARBA00021321"/>
    </source>
</evidence>
<dbReference type="OrthoDB" id="4068648at2759"/>
<dbReference type="GO" id="GO:0000462">
    <property type="term" value="P:maturation of SSU-rRNA from tricistronic rRNA transcript (SSU-rRNA, 5.8S rRNA, LSU-rRNA)"/>
    <property type="evidence" value="ECO:0007669"/>
    <property type="project" value="InterPro"/>
</dbReference>
<dbReference type="InterPro" id="IPR028160">
    <property type="entry name" value="Slx9-like"/>
</dbReference>
<feature type="region of interest" description="Disordered" evidence="7">
    <location>
        <begin position="1"/>
        <end position="38"/>
    </location>
</feature>
<sequence length="176" mass="19894">MSMAITKKGNSLRAKSAKVGRKSQLSNKIAELKEEEHHENPLLKLLQITKKEKQLNKSKDFNTKLQQKVTFNISGGISKSSARRQKRKAKQELKPKMDDLLLALESTTTTTTTTSTTPEYVKPSKKQSNLPNANKQSGHAKIMKNEYKNFNKLLLDNSFRASPFAALKDTIRHNLN</sequence>
<gene>
    <name evidence="8" type="ORF">HYPBUDRAFT_12888</name>
</gene>
<evidence type="ECO:0000256" key="7">
    <source>
        <dbReference type="SAM" id="MobiDB-lite"/>
    </source>
</evidence>
<keyword evidence="5" id="KW-0539">Nucleus</keyword>
<dbReference type="GO" id="GO:0005730">
    <property type="term" value="C:nucleolus"/>
    <property type="evidence" value="ECO:0007669"/>
    <property type="project" value="UniProtKB-SubCell"/>
</dbReference>
<dbReference type="Pfam" id="PF15341">
    <property type="entry name" value="SLX9"/>
    <property type="match status" value="1"/>
</dbReference>
<organism evidence="8 9">
    <name type="scientific">Hyphopichia burtonii NRRL Y-1933</name>
    <dbReference type="NCBI Taxonomy" id="984485"/>
    <lineage>
        <taxon>Eukaryota</taxon>
        <taxon>Fungi</taxon>
        <taxon>Dikarya</taxon>
        <taxon>Ascomycota</taxon>
        <taxon>Saccharomycotina</taxon>
        <taxon>Pichiomycetes</taxon>
        <taxon>Debaryomycetaceae</taxon>
        <taxon>Hyphopichia</taxon>
    </lineage>
</organism>
<dbReference type="GeneID" id="30993949"/>
<feature type="compositionally biased region" description="Polar residues" evidence="7">
    <location>
        <begin position="126"/>
        <end position="137"/>
    </location>
</feature>
<feature type="compositionally biased region" description="Low complexity" evidence="7">
    <location>
        <begin position="106"/>
        <end position="117"/>
    </location>
</feature>
<dbReference type="Proteomes" id="UP000095085">
    <property type="component" value="Unassembled WGS sequence"/>
</dbReference>
<feature type="region of interest" description="Disordered" evidence="7">
    <location>
        <begin position="76"/>
        <end position="138"/>
    </location>
</feature>
<reference evidence="9" key="1">
    <citation type="submission" date="2016-05" db="EMBL/GenBank/DDBJ databases">
        <title>Comparative genomics of biotechnologically important yeasts.</title>
        <authorList>
            <consortium name="DOE Joint Genome Institute"/>
            <person name="Riley R."/>
            <person name="Haridas S."/>
            <person name="Wolfe K.H."/>
            <person name="Lopes M.R."/>
            <person name="Hittinger C.T."/>
            <person name="Goker M."/>
            <person name="Salamov A."/>
            <person name="Wisecaver J."/>
            <person name="Long T.M."/>
            <person name="Aerts A.L."/>
            <person name="Barry K."/>
            <person name="Choi C."/>
            <person name="Clum A."/>
            <person name="Coughlan A.Y."/>
            <person name="Deshpande S."/>
            <person name="Douglass A.P."/>
            <person name="Hanson S.J."/>
            <person name="Klenk H.-P."/>
            <person name="Labutti K."/>
            <person name="Lapidus A."/>
            <person name="Lindquist E."/>
            <person name="Lipzen A."/>
            <person name="Meier-Kolthoff J.P."/>
            <person name="Ohm R.A."/>
            <person name="Otillar R.P."/>
            <person name="Pangilinan J."/>
            <person name="Peng Y."/>
            <person name="Rokas A."/>
            <person name="Rosa C.A."/>
            <person name="Scheuner C."/>
            <person name="Sibirny A.A."/>
            <person name="Slot J.C."/>
            <person name="Stielow J.B."/>
            <person name="Sun H."/>
            <person name="Kurtzman C.P."/>
            <person name="Blackwell M."/>
            <person name="Grigoriev I.V."/>
            <person name="Jeffries T.W."/>
        </authorList>
    </citation>
    <scope>NUCLEOTIDE SEQUENCE [LARGE SCALE GENOMIC DNA]</scope>
    <source>
        <strain evidence="9">NRRL Y-1933</strain>
    </source>
</reference>